<sequence length="143" mass="16472">MIRFCYVLWTGLSLALCAFGLLAFWPWYGPEQEFPLFQDIVTVMLFLNSVSILCYSLLLQAVSRLVAAYWKPRPGVLPLVWYVLVSCLLLFYLNHKSISARPTLILLLSVPGLLHYWISTMLRILASVPKTHSDPRDEDHKFL</sequence>
<protein>
    <submittedName>
        <fullName evidence="2">Uncharacterized protein</fullName>
    </submittedName>
</protein>
<dbReference type="EMBL" id="MRTP01000005">
    <property type="protein sequence ID" value="OMF53107.1"/>
    <property type="molecule type" value="Genomic_DNA"/>
</dbReference>
<gene>
    <name evidence="2" type="ORF">BK138_19555</name>
</gene>
<feature type="transmembrane region" description="Helical" evidence="1">
    <location>
        <begin position="74"/>
        <end position="93"/>
    </location>
</feature>
<organism evidence="2 3">
    <name type="scientific">Paenibacillus rhizosphaerae</name>
    <dbReference type="NCBI Taxonomy" id="297318"/>
    <lineage>
        <taxon>Bacteria</taxon>
        <taxon>Bacillati</taxon>
        <taxon>Bacillota</taxon>
        <taxon>Bacilli</taxon>
        <taxon>Bacillales</taxon>
        <taxon>Paenibacillaceae</taxon>
        <taxon>Paenibacillus</taxon>
    </lineage>
</organism>
<dbReference type="STRING" id="297318.BK138_19555"/>
<feature type="transmembrane region" description="Helical" evidence="1">
    <location>
        <begin position="105"/>
        <end position="126"/>
    </location>
</feature>
<name>A0A1R1EMS5_9BACL</name>
<dbReference type="RefSeq" id="WP_076172164.1">
    <property type="nucleotide sequence ID" value="NZ_MRTP01000005.1"/>
</dbReference>
<evidence type="ECO:0000256" key="1">
    <source>
        <dbReference type="SAM" id="Phobius"/>
    </source>
</evidence>
<evidence type="ECO:0000313" key="2">
    <source>
        <dbReference type="EMBL" id="OMF53107.1"/>
    </source>
</evidence>
<proteinExistence type="predicted"/>
<feature type="transmembrane region" description="Helical" evidence="1">
    <location>
        <begin position="7"/>
        <end position="28"/>
    </location>
</feature>
<dbReference type="Proteomes" id="UP000187172">
    <property type="component" value="Unassembled WGS sequence"/>
</dbReference>
<dbReference type="AlphaFoldDB" id="A0A1R1EMS5"/>
<comment type="caution">
    <text evidence="2">The sequence shown here is derived from an EMBL/GenBank/DDBJ whole genome shotgun (WGS) entry which is preliminary data.</text>
</comment>
<reference evidence="2 3" key="1">
    <citation type="submission" date="2016-11" db="EMBL/GenBank/DDBJ databases">
        <title>Paenibacillus species isolates.</title>
        <authorList>
            <person name="Beno S.M."/>
        </authorList>
    </citation>
    <scope>NUCLEOTIDE SEQUENCE [LARGE SCALE GENOMIC DNA]</scope>
    <source>
        <strain evidence="2 3">FSL R5-0378</strain>
    </source>
</reference>
<keyword evidence="1" id="KW-0472">Membrane</keyword>
<accession>A0A1R1EMS5</accession>
<keyword evidence="1" id="KW-1133">Transmembrane helix</keyword>
<keyword evidence="3" id="KW-1185">Reference proteome</keyword>
<feature type="transmembrane region" description="Helical" evidence="1">
    <location>
        <begin position="40"/>
        <end position="62"/>
    </location>
</feature>
<evidence type="ECO:0000313" key="3">
    <source>
        <dbReference type="Proteomes" id="UP000187172"/>
    </source>
</evidence>
<keyword evidence="1" id="KW-0812">Transmembrane</keyword>